<feature type="domain" description="BHLH" evidence="1">
    <location>
        <begin position="56"/>
        <end position="110"/>
    </location>
</feature>
<keyword evidence="3" id="KW-1185">Reference proteome</keyword>
<evidence type="ECO:0000313" key="2">
    <source>
        <dbReference type="EMBL" id="KAJ8321523.1"/>
    </source>
</evidence>
<evidence type="ECO:0000313" key="3">
    <source>
        <dbReference type="Proteomes" id="UP001217089"/>
    </source>
</evidence>
<protein>
    <recommendedName>
        <fullName evidence="1">BHLH domain-containing protein</fullName>
    </recommendedName>
</protein>
<name>A0ABQ9G0P4_TEGGR</name>
<dbReference type="Proteomes" id="UP001217089">
    <property type="component" value="Unassembled WGS sequence"/>
</dbReference>
<sequence>MADQDMYINVDVVETENNDSGNVSDLELSYEAWNTSPESKSISPGDYRSKSRIPDDIRLRINSRERERMHSLNAALDGLREVIPYSKGPSVKKLSKMSTLLLARNYILMLQKSMDEMKQLVHDLSANNSRVASGASLKTDVVGRSYPGGSLKSDIAGHSYSGASLKSEISGHSYSPYSSYSGHRYSPYKVPRAHYIEPLPSPLATTTVPDIRVPPMPLVDRTNTTVSNDVSLPENRLPTLSLDRKNTTIPTSVSLLENVLPHSPVAERTNTTTSAPLKFSMSSILEDSGPITTSTPDKPQVPLYVDICSRSTLGHLCTCSQCRRPGVPGSNWKLY</sequence>
<dbReference type="Gene3D" id="4.10.280.10">
    <property type="entry name" value="Helix-loop-helix DNA-binding domain"/>
    <property type="match status" value="1"/>
</dbReference>
<proteinExistence type="predicted"/>
<dbReference type="PANTHER" id="PTHR19290:SF164">
    <property type="entry name" value="BHLH DOMAIN-CONTAINING PROTEIN"/>
    <property type="match status" value="1"/>
</dbReference>
<gene>
    <name evidence="2" type="ORF">KUTeg_000926</name>
</gene>
<dbReference type="Pfam" id="PF00010">
    <property type="entry name" value="HLH"/>
    <property type="match status" value="1"/>
</dbReference>
<dbReference type="InterPro" id="IPR011598">
    <property type="entry name" value="bHLH_dom"/>
</dbReference>
<reference evidence="2 3" key="1">
    <citation type="submission" date="2022-12" db="EMBL/GenBank/DDBJ databases">
        <title>Chromosome-level genome of Tegillarca granosa.</title>
        <authorList>
            <person name="Kim J."/>
        </authorList>
    </citation>
    <scope>NUCLEOTIDE SEQUENCE [LARGE SCALE GENOMIC DNA]</scope>
    <source>
        <strain evidence="2">Teg-2019</strain>
        <tissue evidence="2">Adductor muscle</tissue>
    </source>
</reference>
<dbReference type="SUPFAM" id="SSF47459">
    <property type="entry name" value="HLH, helix-loop-helix DNA-binding domain"/>
    <property type="match status" value="1"/>
</dbReference>
<dbReference type="SMART" id="SM00353">
    <property type="entry name" value="HLH"/>
    <property type="match status" value="1"/>
</dbReference>
<organism evidence="2 3">
    <name type="scientific">Tegillarca granosa</name>
    <name type="common">Malaysian cockle</name>
    <name type="synonym">Anadara granosa</name>
    <dbReference type="NCBI Taxonomy" id="220873"/>
    <lineage>
        <taxon>Eukaryota</taxon>
        <taxon>Metazoa</taxon>
        <taxon>Spiralia</taxon>
        <taxon>Lophotrochozoa</taxon>
        <taxon>Mollusca</taxon>
        <taxon>Bivalvia</taxon>
        <taxon>Autobranchia</taxon>
        <taxon>Pteriomorphia</taxon>
        <taxon>Arcoida</taxon>
        <taxon>Arcoidea</taxon>
        <taxon>Arcidae</taxon>
        <taxon>Tegillarca</taxon>
    </lineage>
</organism>
<dbReference type="InterPro" id="IPR036638">
    <property type="entry name" value="HLH_DNA-bd_sf"/>
</dbReference>
<dbReference type="PANTHER" id="PTHR19290">
    <property type="entry name" value="BASIC HELIX-LOOP-HELIX PROTEIN NEUROGENIN-RELATED"/>
    <property type="match status" value="1"/>
</dbReference>
<dbReference type="EMBL" id="JARBDR010000047">
    <property type="protein sequence ID" value="KAJ8321523.1"/>
    <property type="molecule type" value="Genomic_DNA"/>
</dbReference>
<dbReference type="InterPro" id="IPR050359">
    <property type="entry name" value="bHLH_transcription_factors"/>
</dbReference>
<evidence type="ECO:0000259" key="1">
    <source>
        <dbReference type="PROSITE" id="PS50888"/>
    </source>
</evidence>
<comment type="caution">
    <text evidence="2">The sequence shown here is derived from an EMBL/GenBank/DDBJ whole genome shotgun (WGS) entry which is preliminary data.</text>
</comment>
<accession>A0ABQ9G0P4</accession>
<dbReference type="PROSITE" id="PS50888">
    <property type="entry name" value="BHLH"/>
    <property type="match status" value="1"/>
</dbReference>